<name>A0A2P7QVZ2_9SPHN</name>
<dbReference type="Proteomes" id="UP000241167">
    <property type="component" value="Unassembled WGS sequence"/>
</dbReference>
<dbReference type="EMBL" id="PXYI01000002">
    <property type="protein sequence ID" value="PSJ42138.1"/>
    <property type="molecule type" value="Genomic_DNA"/>
</dbReference>
<gene>
    <name evidence="1" type="ORF">C7I55_07850</name>
</gene>
<proteinExistence type="predicted"/>
<comment type="caution">
    <text evidence="1">The sequence shown here is derived from an EMBL/GenBank/DDBJ whole genome shotgun (WGS) entry which is preliminary data.</text>
</comment>
<evidence type="ECO:0000313" key="2">
    <source>
        <dbReference type="Proteomes" id="UP000241167"/>
    </source>
</evidence>
<dbReference type="OrthoDB" id="8481622at2"/>
<organism evidence="1 2">
    <name type="scientific">Allosphingosinicella deserti</name>
    <dbReference type="NCBI Taxonomy" id="2116704"/>
    <lineage>
        <taxon>Bacteria</taxon>
        <taxon>Pseudomonadati</taxon>
        <taxon>Pseudomonadota</taxon>
        <taxon>Alphaproteobacteria</taxon>
        <taxon>Sphingomonadales</taxon>
        <taxon>Sphingomonadaceae</taxon>
        <taxon>Allosphingosinicella</taxon>
    </lineage>
</organism>
<sequence>MSTMIERAADLLFPESGRQTLNIKFFCGGDDNVTALQLAEQVVRAETQIRGGSARLVERIDS</sequence>
<reference evidence="1 2" key="1">
    <citation type="submission" date="2018-03" db="EMBL/GenBank/DDBJ databases">
        <title>The draft genome of Sphingosinicella sp. GL-C-18.</title>
        <authorList>
            <person name="Liu L."/>
            <person name="Li L."/>
            <person name="Liang L."/>
            <person name="Zhang X."/>
            <person name="Wang T."/>
        </authorList>
    </citation>
    <scope>NUCLEOTIDE SEQUENCE [LARGE SCALE GENOMIC DNA]</scope>
    <source>
        <strain evidence="1 2">GL-C-18</strain>
    </source>
</reference>
<evidence type="ECO:0000313" key="1">
    <source>
        <dbReference type="EMBL" id="PSJ42138.1"/>
    </source>
</evidence>
<accession>A0A2P7QVZ2</accession>
<keyword evidence="2" id="KW-1185">Reference proteome</keyword>
<dbReference type="AlphaFoldDB" id="A0A2P7QVZ2"/>
<dbReference type="RefSeq" id="WP_106512305.1">
    <property type="nucleotide sequence ID" value="NZ_PXYI01000002.1"/>
</dbReference>
<protein>
    <submittedName>
        <fullName evidence="1">Uncharacterized protein</fullName>
    </submittedName>
</protein>